<comment type="caution">
    <text evidence="1">The sequence shown here is derived from an EMBL/GenBank/DDBJ whole genome shotgun (WGS) entry which is preliminary data.</text>
</comment>
<organism evidence="1 2">
    <name type="scientific">Paenibacillus eucommiae</name>
    <dbReference type="NCBI Taxonomy" id="1355755"/>
    <lineage>
        <taxon>Bacteria</taxon>
        <taxon>Bacillati</taxon>
        <taxon>Bacillota</taxon>
        <taxon>Bacilli</taxon>
        <taxon>Bacillales</taxon>
        <taxon>Paenibacillaceae</taxon>
        <taxon>Paenibacillus</taxon>
    </lineage>
</organism>
<dbReference type="EMBL" id="JAGGLB010000046">
    <property type="protein sequence ID" value="MBP1996234.1"/>
    <property type="molecule type" value="Genomic_DNA"/>
</dbReference>
<gene>
    <name evidence="1" type="ORF">J2Z66_007880</name>
</gene>
<evidence type="ECO:0000313" key="2">
    <source>
        <dbReference type="Proteomes" id="UP001519287"/>
    </source>
</evidence>
<evidence type="ECO:0000313" key="1">
    <source>
        <dbReference type="EMBL" id="MBP1996234.1"/>
    </source>
</evidence>
<reference evidence="1 2" key="1">
    <citation type="submission" date="2021-03" db="EMBL/GenBank/DDBJ databases">
        <title>Genomic Encyclopedia of Type Strains, Phase IV (KMG-IV): sequencing the most valuable type-strain genomes for metagenomic binning, comparative biology and taxonomic classification.</title>
        <authorList>
            <person name="Goeker M."/>
        </authorList>
    </citation>
    <scope>NUCLEOTIDE SEQUENCE [LARGE SCALE GENOMIC DNA]</scope>
    <source>
        <strain evidence="1 2">DSM 26048</strain>
    </source>
</reference>
<dbReference type="RefSeq" id="WP_209978463.1">
    <property type="nucleotide sequence ID" value="NZ_JAGGLB010000046.1"/>
</dbReference>
<protein>
    <submittedName>
        <fullName evidence="1">Uncharacterized protein</fullName>
    </submittedName>
</protein>
<sequence length="147" mass="17401">MGANIKVYCLYKIYDKYYLLRVSRPEYSNVNQMQEDIASEMLEVKKKALLNKIFDYYHLKDDTNIEFIGELQGYPIGNDLYVEKGFFSLTLFYCQTDYGFPWIVIGHSESKHLFLEELMEDEDLSALRPIGDPREVNAMFFIEEDFL</sequence>
<proteinExistence type="predicted"/>
<accession>A0ABS4J8R6</accession>
<keyword evidence="2" id="KW-1185">Reference proteome</keyword>
<dbReference type="Proteomes" id="UP001519287">
    <property type="component" value="Unassembled WGS sequence"/>
</dbReference>
<name>A0ABS4J8R6_9BACL</name>